<dbReference type="EMBL" id="JAQQAF010000002">
    <property type="protein sequence ID" value="KAJ8505456.1"/>
    <property type="molecule type" value="Genomic_DNA"/>
</dbReference>
<comment type="caution">
    <text evidence="2">The sequence shown here is derived from an EMBL/GenBank/DDBJ whole genome shotgun (WGS) entry which is preliminary data.</text>
</comment>
<reference evidence="2 3" key="1">
    <citation type="submission" date="2022-12" db="EMBL/GenBank/DDBJ databases">
        <title>Chromosome-scale assembly of the Ensete ventricosum genome.</title>
        <authorList>
            <person name="Dussert Y."/>
            <person name="Stocks J."/>
            <person name="Wendawek A."/>
            <person name="Woldeyes F."/>
            <person name="Nichols R.A."/>
            <person name="Borrell J.S."/>
        </authorList>
    </citation>
    <scope>NUCLEOTIDE SEQUENCE [LARGE SCALE GENOMIC DNA]</scope>
    <source>
        <strain evidence="3">cv. Maze</strain>
        <tissue evidence="2">Seeds</tissue>
    </source>
</reference>
<accession>A0AAV8RRJ4</accession>
<evidence type="ECO:0008006" key="4">
    <source>
        <dbReference type="Google" id="ProtNLM"/>
    </source>
</evidence>
<feature type="region of interest" description="Disordered" evidence="1">
    <location>
        <begin position="90"/>
        <end position="114"/>
    </location>
</feature>
<name>A0AAV8RRJ4_ENSVE</name>
<evidence type="ECO:0000256" key="1">
    <source>
        <dbReference type="SAM" id="MobiDB-lite"/>
    </source>
</evidence>
<keyword evidence="3" id="KW-1185">Reference proteome</keyword>
<organism evidence="2 3">
    <name type="scientific">Ensete ventricosum</name>
    <name type="common">Abyssinian banana</name>
    <name type="synonym">Musa ensete</name>
    <dbReference type="NCBI Taxonomy" id="4639"/>
    <lineage>
        <taxon>Eukaryota</taxon>
        <taxon>Viridiplantae</taxon>
        <taxon>Streptophyta</taxon>
        <taxon>Embryophyta</taxon>
        <taxon>Tracheophyta</taxon>
        <taxon>Spermatophyta</taxon>
        <taxon>Magnoliopsida</taxon>
        <taxon>Liliopsida</taxon>
        <taxon>Zingiberales</taxon>
        <taxon>Musaceae</taxon>
        <taxon>Ensete</taxon>
    </lineage>
</organism>
<dbReference type="Proteomes" id="UP001222027">
    <property type="component" value="Unassembled WGS sequence"/>
</dbReference>
<feature type="region of interest" description="Disordered" evidence="1">
    <location>
        <begin position="1"/>
        <end position="78"/>
    </location>
</feature>
<sequence>MLGAAGAVPPETTLPWFKTGVSPPTGTDALQQPLRPLRAGDGAHGVSRSTGDSRTRRKSRVPWESSLDQATLPTPEGPLFNHLGFRGWAISEPPSHSANPAHDDISTSLKLLHH</sequence>
<proteinExistence type="predicted"/>
<evidence type="ECO:0000313" key="3">
    <source>
        <dbReference type="Proteomes" id="UP001222027"/>
    </source>
</evidence>
<evidence type="ECO:0000313" key="2">
    <source>
        <dbReference type="EMBL" id="KAJ8505456.1"/>
    </source>
</evidence>
<gene>
    <name evidence="2" type="ORF">OPV22_006342</name>
</gene>
<protein>
    <recommendedName>
        <fullName evidence="4">Chlorophyll a-b binding protein, chloroplastic</fullName>
    </recommendedName>
</protein>
<dbReference type="AlphaFoldDB" id="A0AAV8RRJ4"/>